<dbReference type="EMBL" id="AEIG01000014">
    <property type="protein sequence ID" value="EGG30461.1"/>
    <property type="molecule type" value="Genomic_DNA"/>
</dbReference>
<dbReference type="AlphaFoldDB" id="F3KZN2"/>
<dbReference type="PIRSF" id="PIRSF003113">
    <property type="entry name" value="BolA"/>
    <property type="match status" value="1"/>
</dbReference>
<protein>
    <submittedName>
        <fullName evidence="3">Cell division protein BolA</fullName>
    </submittedName>
</protein>
<sequence length="103" mass="11576">MTIEATLRSRVSDAFPQALVLLENESYKHNVPEGSETHFGMTVVAEEFESMPRVKRHQAVYGLVSDLLDGPVHALALHLYTPEQWRERNQQSPMSPECLGGGR</sequence>
<dbReference type="Proteomes" id="UP000005615">
    <property type="component" value="Unassembled WGS sequence"/>
</dbReference>
<comment type="caution">
    <text evidence="3">The sequence shown here is derived from an EMBL/GenBank/DDBJ whole genome shotgun (WGS) entry which is preliminary data.</text>
</comment>
<evidence type="ECO:0000313" key="4">
    <source>
        <dbReference type="Proteomes" id="UP000005615"/>
    </source>
</evidence>
<dbReference type="RefSeq" id="WP_009574873.1">
    <property type="nucleotide sequence ID" value="NZ_AEIG01000014.1"/>
</dbReference>
<dbReference type="Pfam" id="PF01722">
    <property type="entry name" value="BolA"/>
    <property type="match status" value="1"/>
</dbReference>
<accession>F3KZN2</accession>
<dbReference type="OrthoDB" id="9801469at2"/>
<dbReference type="InterPro" id="IPR036065">
    <property type="entry name" value="BolA-like_sf"/>
</dbReference>
<evidence type="ECO:0000256" key="1">
    <source>
        <dbReference type="ARBA" id="ARBA00005578"/>
    </source>
</evidence>
<keyword evidence="4" id="KW-1185">Reference proteome</keyword>
<dbReference type="SUPFAM" id="SSF82657">
    <property type="entry name" value="BolA-like"/>
    <property type="match status" value="1"/>
</dbReference>
<dbReference type="InterPro" id="IPR050961">
    <property type="entry name" value="BolA/IbaG_stress_morph_reg"/>
</dbReference>
<dbReference type="STRING" id="2518989.IMCC3088_438"/>
<dbReference type="PANTHER" id="PTHR46229:SF2">
    <property type="entry name" value="BOLA-LIKE PROTEIN 1"/>
    <property type="match status" value="1"/>
</dbReference>
<name>F3KZN2_9GAMM</name>
<gene>
    <name evidence="3" type="ORF">IMCC3088_438</name>
</gene>
<dbReference type="InterPro" id="IPR002634">
    <property type="entry name" value="BolA"/>
</dbReference>
<comment type="similarity">
    <text evidence="1 2">Belongs to the BolA/IbaG family.</text>
</comment>
<keyword evidence="3" id="KW-0132">Cell division</keyword>
<dbReference type="eggNOG" id="COG0271">
    <property type="taxonomic scope" value="Bacteria"/>
</dbReference>
<evidence type="ECO:0000313" key="3">
    <source>
        <dbReference type="EMBL" id="EGG30461.1"/>
    </source>
</evidence>
<dbReference type="Gene3D" id="3.30.300.90">
    <property type="entry name" value="BolA-like"/>
    <property type="match status" value="1"/>
</dbReference>
<reference evidence="3 4" key="1">
    <citation type="journal article" date="2011" name="J. Bacteriol.">
        <title>Genome sequence of strain IMCC3088, a proteorhodopsin-containing marine bacterium belonging to the OM60/NOR5 clade.</title>
        <authorList>
            <person name="Jang Y."/>
            <person name="Oh H.M."/>
            <person name="Kang I."/>
            <person name="Lee K."/>
            <person name="Yang S.J."/>
            <person name="Cho J.C."/>
        </authorList>
    </citation>
    <scope>NUCLEOTIDE SEQUENCE [LARGE SCALE GENOMIC DNA]</scope>
    <source>
        <strain evidence="3 4">IMCC3088</strain>
    </source>
</reference>
<dbReference type="GO" id="GO:0051301">
    <property type="term" value="P:cell division"/>
    <property type="evidence" value="ECO:0007669"/>
    <property type="project" value="UniProtKB-KW"/>
</dbReference>
<organism evidence="3 4">
    <name type="scientific">Aequoribacter fuscus</name>
    <dbReference type="NCBI Taxonomy" id="2518989"/>
    <lineage>
        <taxon>Bacteria</taxon>
        <taxon>Pseudomonadati</taxon>
        <taxon>Pseudomonadota</taxon>
        <taxon>Gammaproteobacteria</taxon>
        <taxon>Cellvibrionales</taxon>
        <taxon>Halieaceae</taxon>
        <taxon>Aequoribacter</taxon>
    </lineage>
</organism>
<evidence type="ECO:0000256" key="2">
    <source>
        <dbReference type="RuleBase" id="RU003860"/>
    </source>
</evidence>
<keyword evidence="3" id="KW-0131">Cell cycle</keyword>
<dbReference type="PANTHER" id="PTHR46229">
    <property type="entry name" value="BOLA TRANSCRIPTION REGULATOR"/>
    <property type="match status" value="1"/>
</dbReference>
<proteinExistence type="inferred from homology"/>